<dbReference type="PANTHER" id="PTHR34846">
    <property type="entry name" value="4-CARBOXYMUCONOLACTONE DECARBOXYLASE FAMILY PROTEIN (AFU_ORTHOLOGUE AFUA_6G11590)"/>
    <property type="match status" value="1"/>
</dbReference>
<protein>
    <recommendedName>
        <fullName evidence="3">Carboxymuconolactone decarboxylase</fullName>
    </recommendedName>
</protein>
<proteinExistence type="predicted"/>
<evidence type="ECO:0000313" key="1">
    <source>
        <dbReference type="EMBL" id="UQX10965.1"/>
    </source>
</evidence>
<dbReference type="EMBL" id="CP097320">
    <property type="protein sequence ID" value="UQX10965.1"/>
    <property type="molecule type" value="Genomic_DNA"/>
</dbReference>
<dbReference type="PANTHER" id="PTHR34846:SF11">
    <property type="entry name" value="4-CARBOXYMUCONOLACTONE DECARBOXYLASE FAMILY PROTEIN (AFU_ORTHOLOGUE AFUA_6G11590)"/>
    <property type="match status" value="1"/>
</dbReference>
<accession>A0ABY4QLY9</accession>
<sequence>MPPLWSPRDGAAPTNATYEHEIVAERGGHLDPQQVEALIAGQPTSFDSPREQVVYELASALTTPRVVPTGLYRRARDLLGDAGIVGVAVRLGWFTMVCMTLGAFDVPANAEGLDQ</sequence>
<keyword evidence="2" id="KW-1185">Reference proteome</keyword>
<organism evidence="1 2">
    <name type="scientific">Candidatus Mycobacterium methanotrophicum</name>
    <dbReference type="NCBI Taxonomy" id="2943498"/>
    <lineage>
        <taxon>Bacteria</taxon>
        <taxon>Bacillati</taxon>
        <taxon>Actinomycetota</taxon>
        <taxon>Actinomycetes</taxon>
        <taxon>Mycobacteriales</taxon>
        <taxon>Mycobacteriaceae</taxon>
        <taxon>Mycobacterium</taxon>
    </lineage>
</organism>
<dbReference type="RefSeq" id="WP_219068248.1">
    <property type="nucleotide sequence ID" value="NZ_CAJUXY010000033.1"/>
</dbReference>
<dbReference type="Proteomes" id="UP001056610">
    <property type="component" value="Chromosome"/>
</dbReference>
<gene>
    <name evidence="1" type="ORF">M5I08_24140</name>
</gene>
<evidence type="ECO:0000313" key="2">
    <source>
        <dbReference type="Proteomes" id="UP001056610"/>
    </source>
</evidence>
<name>A0ABY4QLY9_9MYCO</name>
<reference evidence="1" key="1">
    <citation type="submission" date="2022-05" db="EMBL/GenBank/DDBJ databases">
        <title>A methanotrophic Mycobacterium dominates a cave microbial ecosystem.</title>
        <authorList>
            <person name="Van Spanning R.J.M."/>
            <person name="Guan Q."/>
            <person name="Melkonian C."/>
            <person name="Gallant J."/>
            <person name="Polerecky L."/>
            <person name="Flot J.-F."/>
            <person name="Brandt B.W."/>
            <person name="Braster M."/>
            <person name="Iturbe Espinoza P."/>
            <person name="Aerts J."/>
            <person name="Meima-Franke M."/>
            <person name="Piersma S.R."/>
            <person name="Bunduc C."/>
            <person name="Ummels R."/>
            <person name="Pain A."/>
            <person name="Fleming E.J."/>
            <person name="van der Wel N."/>
            <person name="Gherman V.D."/>
            <person name="Sarbu S.M."/>
            <person name="Bodelier P.L.E."/>
            <person name="Bitter W."/>
        </authorList>
    </citation>
    <scope>NUCLEOTIDE SEQUENCE</scope>
    <source>
        <strain evidence="1">Sulfur Cave</strain>
    </source>
</reference>
<evidence type="ECO:0008006" key="3">
    <source>
        <dbReference type="Google" id="ProtNLM"/>
    </source>
</evidence>